<evidence type="ECO:0000256" key="1">
    <source>
        <dbReference type="SAM" id="Phobius"/>
    </source>
</evidence>
<dbReference type="RefSeq" id="WP_116693872.1">
    <property type="nucleotide sequence ID" value="NZ_QEHR01000003.1"/>
</dbReference>
<keyword evidence="1" id="KW-0472">Membrane</keyword>
<feature type="transmembrane region" description="Helical" evidence="1">
    <location>
        <begin position="36"/>
        <end position="53"/>
    </location>
</feature>
<keyword evidence="1" id="KW-1133">Transmembrane helix</keyword>
<proteinExistence type="predicted"/>
<evidence type="ECO:0000313" key="2">
    <source>
        <dbReference type="EMBL" id="PVW15849.1"/>
    </source>
</evidence>
<organism evidence="2 3">
    <name type="scientific">Marixanthomonas spongiae</name>
    <dbReference type="NCBI Taxonomy" id="2174845"/>
    <lineage>
        <taxon>Bacteria</taxon>
        <taxon>Pseudomonadati</taxon>
        <taxon>Bacteroidota</taxon>
        <taxon>Flavobacteriia</taxon>
        <taxon>Flavobacteriales</taxon>
        <taxon>Flavobacteriaceae</taxon>
        <taxon>Marixanthomonas</taxon>
    </lineage>
</organism>
<accession>A0A2U0I429</accession>
<reference evidence="2 3" key="1">
    <citation type="submission" date="2018-04" db="EMBL/GenBank/DDBJ databases">
        <title>Marixanthomonas spongiae HN-E44 sp. nov., isolated from a marine sponge.</title>
        <authorList>
            <person name="Luo L."/>
            <person name="Zhuang L."/>
        </authorList>
    </citation>
    <scope>NUCLEOTIDE SEQUENCE [LARGE SCALE GENOMIC DNA]</scope>
    <source>
        <strain evidence="2 3">HN-E44</strain>
    </source>
</reference>
<protein>
    <submittedName>
        <fullName evidence="2">Uncharacterized protein</fullName>
    </submittedName>
</protein>
<dbReference type="Proteomes" id="UP000245962">
    <property type="component" value="Unassembled WGS sequence"/>
</dbReference>
<dbReference type="AlphaFoldDB" id="A0A2U0I429"/>
<evidence type="ECO:0000313" key="3">
    <source>
        <dbReference type="Proteomes" id="UP000245962"/>
    </source>
</evidence>
<keyword evidence="3" id="KW-1185">Reference proteome</keyword>
<sequence>MKLKKSIKQKLLLIAGMLTITLAQLMTHYIDLQDGIIGILSGLGIGLLLGSFFQKKQKPTI</sequence>
<gene>
    <name evidence="2" type="ORF">DDV96_06175</name>
</gene>
<comment type="caution">
    <text evidence="2">The sequence shown here is derived from an EMBL/GenBank/DDBJ whole genome shotgun (WGS) entry which is preliminary data.</text>
</comment>
<dbReference type="EMBL" id="QEHR01000003">
    <property type="protein sequence ID" value="PVW15849.1"/>
    <property type="molecule type" value="Genomic_DNA"/>
</dbReference>
<feature type="transmembrane region" description="Helical" evidence="1">
    <location>
        <begin position="12"/>
        <end position="30"/>
    </location>
</feature>
<name>A0A2U0I429_9FLAO</name>
<keyword evidence="1" id="KW-0812">Transmembrane</keyword>